<dbReference type="NCBIfam" id="NF002270">
    <property type="entry name" value="PRK01202.1"/>
    <property type="match status" value="1"/>
</dbReference>
<keyword evidence="2 3" id="KW-0450">Lipoyl</keyword>
<protein>
    <recommendedName>
        <fullName evidence="3">Glycine cleavage system H protein</fullName>
    </recommendedName>
</protein>
<dbReference type="GO" id="GO:0005960">
    <property type="term" value="C:glycine cleavage complex"/>
    <property type="evidence" value="ECO:0007669"/>
    <property type="project" value="InterPro"/>
</dbReference>
<organism evidence="6 7">
    <name type="scientific">Sphaerochaeta halotolerans</name>
    <dbReference type="NCBI Taxonomy" id="2293840"/>
    <lineage>
        <taxon>Bacteria</taxon>
        <taxon>Pseudomonadati</taxon>
        <taxon>Spirochaetota</taxon>
        <taxon>Spirochaetia</taxon>
        <taxon>Spirochaetales</taxon>
        <taxon>Sphaerochaetaceae</taxon>
        <taxon>Sphaerochaeta</taxon>
    </lineage>
</organism>
<dbReference type="CDD" id="cd06848">
    <property type="entry name" value="GCS_H"/>
    <property type="match status" value="1"/>
</dbReference>
<dbReference type="GO" id="GO:0019464">
    <property type="term" value="P:glycine decarboxylation via glycine cleavage system"/>
    <property type="evidence" value="ECO:0007669"/>
    <property type="project" value="UniProtKB-UniRule"/>
</dbReference>
<comment type="cofactor">
    <cofactor evidence="3">
        <name>(R)-lipoate</name>
        <dbReference type="ChEBI" id="CHEBI:83088"/>
    </cofactor>
    <text evidence="3">Binds 1 lipoyl cofactor covalently.</text>
</comment>
<dbReference type="InterPro" id="IPR017453">
    <property type="entry name" value="GCV_H_sub"/>
</dbReference>
<comment type="caution">
    <text evidence="6">The sequence shown here is derived from an EMBL/GenBank/DDBJ whole genome shotgun (WGS) entry which is preliminary data.</text>
</comment>
<dbReference type="SUPFAM" id="SSF51230">
    <property type="entry name" value="Single hybrid motif"/>
    <property type="match status" value="1"/>
</dbReference>
<evidence type="ECO:0000256" key="1">
    <source>
        <dbReference type="ARBA" id="ARBA00009249"/>
    </source>
</evidence>
<dbReference type="InterPro" id="IPR002930">
    <property type="entry name" value="GCV_H"/>
</dbReference>
<dbReference type="Gene3D" id="2.40.50.100">
    <property type="match status" value="1"/>
</dbReference>
<evidence type="ECO:0000259" key="5">
    <source>
        <dbReference type="PROSITE" id="PS50968"/>
    </source>
</evidence>
<proteinExistence type="inferred from homology"/>
<dbReference type="PANTHER" id="PTHR11715:SF3">
    <property type="entry name" value="GLYCINE CLEAVAGE SYSTEM H PROTEIN-RELATED"/>
    <property type="match status" value="1"/>
</dbReference>
<dbReference type="Proteomes" id="UP000264002">
    <property type="component" value="Unassembled WGS sequence"/>
</dbReference>
<dbReference type="NCBIfam" id="TIGR00527">
    <property type="entry name" value="gcvH"/>
    <property type="match status" value="1"/>
</dbReference>
<accession>A0A372MJM6</accession>
<feature type="modified residue" description="N6-lipoyllysine" evidence="3 4">
    <location>
        <position position="64"/>
    </location>
</feature>
<name>A0A372MJM6_9SPIR</name>
<gene>
    <name evidence="3 6" type="primary">gcvH</name>
    <name evidence="6" type="ORF">DYP60_02775</name>
</gene>
<feature type="domain" description="Lipoyl-binding" evidence="5">
    <location>
        <begin position="23"/>
        <end position="104"/>
    </location>
</feature>
<dbReference type="RefSeq" id="WP_117329344.1">
    <property type="nucleotide sequence ID" value="NZ_QUWK01000002.1"/>
</dbReference>
<dbReference type="PANTHER" id="PTHR11715">
    <property type="entry name" value="GLYCINE CLEAVAGE SYSTEM H PROTEIN"/>
    <property type="match status" value="1"/>
</dbReference>
<comment type="similarity">
    <text evidence="1 3">Belongs to the GcvH family.</text>
</comment>
<reference evidence="7" key="1">
    <citation type="submission" date="2018-08" db="EMBL/GenBank/DDBJ databases">
        <authorList>
            <person name="Grouzdev D.S."/>
            <person name="Krutkina M.S."/>
        </authorList>
    </citation>
    <scope>NUCLEOTIDE SEQUENCE [LARGE SCALE GENOMIC DNA]</scope>
    <source>
        <strain evidence="7">4-11</strain>
    </source>
</reference>
<evidence type="ECO:0000256" key="4">
    <source>
        <dbReference type="PIRSR" id="PIRSR617453-50"/>
    </source>
</evidence>
<dbReference type="EMBL" id="QUWK01000002">
    <property type="protein sequence ID" value="RFU95944.1"/>
    <property type="molecule type" value="Genomic_DNA"/>
</dbReference>
<evidence type="ECO:0000256" key="2">
    <source>
        <dbReference type="ARBA" id="ARBA00022823"/>
    </source>
</evidence>
<dbReference type="HAMAP" id="MF_00272">
    <property type="entry name" value="GcvH"/>
    <property type="match status" value="1"/>
</dbReference>
<dbReference type="InterPro" id="IPR033753">
    <property type="entry name" value="GCV_H/Fam206"/>
</dbReference>
<dbReference type="GO" id="GO:0009249">
    <property type="term" value="P:protein lipoylation"/>
    <property type="evidence" value="ECO:0007669"/>
    <property type="project" value="TreeGrafter"/>
</dbReference>
<evidence type="ECO:0000256" key="3">
    <source>
        <dbReference type="HAMAP-Rule" id="MF_00272"/>
    </source>
</evidence>
<comment type="function">
    <text evidence="3">The glycine cleavage system catalyzes the degradation of glycine. The H protein shuttles the methylamine group of glycine from the P protein to the T protein.</text>
</comment>
<dbReference type="InterPro" id="IPR011053">
    <property type="entry name" value="Single_hybrid_motif"/>
</dbReference>
<dbReference type="GO" id="GO:0005829">
    <property type="term" value="C:cytosol"/>
    <property type="evidence" value="ECO:0007669"/>
    <property type="project" value="TreeGrafter"/>
</dbReference>
<reference evidence="6 7" key="2">
    <citation type="submission" date="2018-09" db="EMBL/GenBank/DDBJ databases">
        <title>Genome of Sphaerochaeta halotolerans strain 4-11.</title>
        <authorList>
            <person name="Nazina T.N."/>
            <person name="Sokolova D.S."/>
        </authorList>
    </citation>
    <scope>NUCLEOTIDE SEQUENCE [LARGE SCALE GENOMIC DNA]</scope>
    <source>
        <strain evidence="6 7">4-11</strain>
    </source>
</reference>
<dbReference type="Pfam" id="PF01597">
    <property type="entry name" value="GCV_H"/>
    <property type="match status" value="1"/>
</dbReference>
<evidence type="ECO:0000313" key="7">
    <source>
        <dbReference type="Proteomes" id="UP000264002"/>
    </source>
</evidence>
<dbReference type="PROSITE" id="PS50968">
    <property type="entry name" value="BIOTINYL_LIPOYL"/>
    <property type="match status" value="1"/>
</dbReference>
<dbReference type="AlphaFoldDB" id="A0A372MJM6"/>
<sequence>MSKIMENLRYSKDHEWVRIEGDKAYVGITDHAQHELGEIVFVELPPLGEQYRKGEEISTVESVKAASAIINPVEGVVHEANEDLDGSPELINEDCYAHHLYILTSFSQADYDELLDAKAYQAYLETL</sequence>
<dbReference type="OrthoDB" id="9796712at2"/>
<dbReference type="InterPro" id="IPR000089">
    <property type="entry name" value="Biotin_lipoyl"/>
</dbReference>
<comment type="subunit">
    <text evidence="3">The glycine cleavage system is composed of four proteins: P, T, L and H.</text>
</comment>
<evidence type="ECO:0000313" key="6">
    <source>
        <dbReference type="EMBL" id="RFU95944.1"/>
    </source>
</evidence>
<keyword evidence="7" id="KW-1185">Reference proteome</keyword>